<dbReference type="GO" id="GO:0015920">
    <property type="term" value="P:lipopolysaccharide transport"/>
    <property type="evidence" value="ECO:0007669"/>
    <property type="project" value="TreeGrafter"/>
</dbReference>
<comment type="caution">
    <text evidence="7">The sequence shown here is derived from an EMBL/GenBank/DDBJ whole genome shotgun (WGS) entry which is preliminary data.</text>
</comment>
<dbReference type="Pfam" id="PF03739">
    <property type="entry name" value="LptF_LptG"/>
    <property type="match status" value="1"/>
</dbReference>
<keyword evidence="8" id="KW-1185">Reference proteome</keyword>
<evidence type="ECO:0000256" key="4">
    <source>
        <dbReference type="ARBA" id="ARBA00022989"/>
    </source>
</evidence>
<evidence type="ECO:0000313" key="7">
    <source>
        <dbReference type="EMBL" id="RUT28528.1"/>
    </source>
</evidence>
<keyword evidence="5 6" id="KW-0472">Membrane</keyword>
<dbReference type="OrthoDB" id="9798468at2"/>
<gene>
    <name evidence="7" type="ORF">EMQ25_16245</name>
</gene>
<comment type="subcellular location">
    <subcellularLocation>
        <location evidence="1">Cell membrane</location>
        <topology evidence="1">Multi-pass membrane protein</topology>
    </subcellularLocation>
</comment>
<evidence type="ECO:0000256" key="2">
    <source>
        <dbReference type="ARBA" id="ARBA00022475"/>
    </source>
</evidence>
<keyword evidence="3 6" id="KW-0812">Transmembrane</keyword>
<proteinExistence type="predicted"/>
<accession>A0A433X388</accession>
<evidence type="ECO:0000256" key="5">
    <source>
        <dbReference type="ARBA" id="ARBA00023136"/>
    </source>
</evidence>
<evidence type="ECO:0000313" key="8">
    <source>
        <dbReference type="Proteomes" id="UP000281547"/>
    </source>
</evidence>
<evidence type="ECO:0000256" key="6">
    <source>
        <dbReference type="SAM" id="Phobius"/>
    </source>
</evidence>
<feature type="transmembrane region" description="Helical" evidence="6">
    <location>
        <begin position="330"/>
        <end position="350"/>
    </location>
</feature>
<dbReference type="AlphaFoldDB" id="A0A433X388"/>
<feature type="transmembrane region" description="Helical" evidence="6">
    <location>
        <begin position="12"/>
        <end position="30"/>
    </location>
</feature>
<dbReference type="PANTHER" id="PTHR33529:SF2">
    <property type="entry name" value="LIPOPOLYSACCHARIDE EXPORT SYSTEM PERMEASE PROTEIN LPTG"/>
    <property type="match status" value="1"/>
</dbReference>
<feature type="transmembrane region" description="Helical" evidence="6">
    <location>
        <begin position="267"/>
        <end position="287"/>
    </location>
</feature>
<keyword evidence="4 6" id="KW-1133">Transmembrane helix</keyword>
<protein>
    <submittedName>
        <fullName evidence="7">LptF/LptG family permease</fullName>
    </submittedName>
</protein>
<feature type="transmembrane region" description="Helical" evidence="6">
    <location>
        <begin position="61"/>
        <end position="79"/>
    </location>
</feature>
<organism evidence="7 8">
    <name type="scientific">Arsenicitalea aurantiaca</name>
    <dbReference type="NCBI Taxonomy" id="1783274"/>
    <lineage>
        <taxon>Bacteria</taxon>
        <taxon>Pseudomonadati</taxon>
        <taxon>Pseudomonadota</taxon>
        <taxon>Alphaproteobacteria</taxon>
        <taxon>Hyphomicrobiales</taxon>
        <taxon>Devosiaceae</taxon>
        <taxon>Arsenicitalea</taxon>
    </lineage>
</organism>
<evidence type="ECO:0000256" key="3">
    <source>
        <dbReference type="ARBA" id="ARBA00022692"/>
    </source>
</evidence>
<evidence type="ECO:0000256" key="1">
    <source>
        <dbReference type="ARBA" id="ARBA00004651"/>
    </source>
</evidence>
<dbReference type="RefSeq" id="WP_127189663.1">
    <property type="nucleotide sequence ID" value="NZ_RZNJ01000007.1"/>
</dbReference>
<dbReference type="Proteomes" id="UP000281547">
    <property type="component" value="Unassembled WGS sequence"/>
</dbReference>
<feature type="transmembrane region" description="Helical" evidence="6">
    <location>
        <begin position="100"/>
        <end position="119"/>
    </location>
</feature>
<dbReference type="PANTHER" id="PTHR33529">
    <property type="entry name" value="SLR0882 PROTEIN-RELATED"/>
    <property type="match status" value="1"/>
</dbReference>
<dbReference type="InterPro" id="IPR005495">
    <property type="entry name" value="LptG/LptF_permease"/>
</dbReference>
<sequence>MSRIDRIMLGRIMGRIGVTVLVFFGLIILIESLDFWRFTYLSELGGPLLGTLGILAGSSRWAIKTLSVTVLLGAIIGILDLKARRELTVISASGISIWRVLRAPLIALVLIGLVVGVFAESASARLNRDLSPPRSQAQGALTADGALWLVQSAAGSDYVMVGRNVEPGGTALGDVTIFMTGAADAVRITASRAVLGAGAWMLEDAIRFTPEALPQRLGDASIATASTPADLQVKVASTADLTFFELAAALASDLTDPVLRDAVLTRFLRLASMPLMLAGSLFIAFAFTAGYRRTNTYGGTVFSGIVLGFVVFVITEMADLAGSAGVLDPTLAALGPALTAIVVGVTVLLYREDGQA</sequence>
<keyword evidence="2" id="KW-1003">Cell membrane</keyword>
<reference evidence="7 8" key="1">
    <citation type="journal article" date="2016" name="Int. J. Syst. Evol. Microbiol.">
        <title>Arsenicitalea aurantiaca gen. nov., sp. nov., a new member of the family Hyphomicrobiaceae, isolated from high-arsenic sediment.</title>
        <authorList>
            <person name="Mu Y."/>
            <person name="Zhou L."/>
            <person name="Zeng X.C."/>
            <person name="Liu L."/>
            <person name="Pan Y."/>
            <person name="Chen X."/>
            <person name="Wang J."/>
            <person name="Li S."/>
            <person name="Li W.J."/>
            <person name="Wang Y."/>
        </authorList>
    </citation>
    <scope>NUCLEOTIDE SEQUENCE [LARGE SCALE GENOMIC DNA]</scope>
    <source>
        <strain evidence="7 8">42-50</strain>
    </source>
</reference>
<dbReference type="EMBL" id="RZNJ01000007">
    <property type="protein sequence ID" value="RUT28528.1"/>
    <property type="molecule type" value="Genomic_DNA"/>
</dbReference>
<dbReference type="GO" id="GO:0043190">
    <property type="term" value="C:ATP-binding cassette (ABC) transporter complex"/>
    <property type="evidence" value="ECO:0007669"/>
    <property type="project" value="TreeGrafter"/>
</dbReference>
<feature type="transmembrane region" description="Helical" evidence="6">
    <location>
        <begin position="299"/>
        <end position="318"/>
    </location>
</feature>
<name>A0A433X388_9HYPH</name>